<sequence length="55" mass="5845">MKLNLDGGKDPHLNLRSSYTHKGHNVYGSAAVNLPLQKVGATAANPLDKVIGAYK</sequence>
<gene>
    <name evidence="1" type="ORF">CLBCK_10230</name>
</gene>
<proteinExistence type="predicted"/>
<dbReference type="AlphaFoldDB" id="A0A1S8SDN7"/>
<dbReference type="EMBL" id="LZZI01000013">
    <property type="protein sequence ID" value="OOM63342.1"/>
    <property type="molecule type" value="Genomic_DNA"/>
</dbReference>
<reference evidence="1 2" key="1">
    <citation type="submission" date="2016-05" db="EMBL/GenBank/DDBJ databases">
        <title>Microbial solvent formation.</title>
        <authorList>
            <person name="Poehlein A."/>
            <person name="Montoya Solano J.D."/>
            <person name="Flitsch S."/>
            <person name="Krabben P."/>
            <person name="Duerre P."/>
            <person name="Daniel R."/>
        </authorList>
    </citation>
    <scope>NUCLEOTIDE SEQUENCE [LARGE SCALE GENOMIC DNA]</scope>
    <source>
        <strain evidence="1 2">DSM 53</strain>
    </source>
</reference>
<evidence type="ECO:0000313" key="1">
    <source>
        <dbReference type="EMBL" id="OOM63342.1"/>
    </source>
</evidence>
<evidence type="ECO:0000313" key="2">
    <source>
        <dbReference type="Proteomes" id="UP000190973"/>
    </source>
</evidence>
<accession>A0A1S8SDN7</accession>
<protein>
    <submittedName>
        <fullName evidence="1">Uncharacterized protein</fullName>
    </submittedName>
</protein>
<organism evidence="1 2">
    <name type="scientific">Clostridium beijerinckii</name>
    <name type="common">Clostridium MP</name>
    <dbReference type="NCBI Taxonomy" id="1520"/>
    <lineage>
        <taxon>Bacteria</taxon>
        <taxon>Bacillati</taxon>
        <taxon>Bacillota</taxon>
        <taxon>Clostridia</taxon>
        <taxon>Eubacteriales</taxon>
        <taxon>Clostridiaceae</taxon>
        <taxon>Clostridium</taxon>
    </lineage>
</organism>
<comment type="caution">
    <text evidence="1">The sequence shown here is derived from an EMBL/GenBank/DDBJ whole genome shotgun (WGS) entry which is preliminary data.</text>
</comment>
<name>A0A1S8SDN7_CLOBE</name>
<dbReference type="Proteomes" id="UP000190973">
    <property type="component" value="Unassembled WGS sequence"/>
</dbReference>